<evidence type="ECO:0000256" key="5">
    <source>
        <dbReference type="ARBA" id="ARBA00023270"/>
    </source>
</evidence>
<dbReference type="FunFam" id="1.10.150.240:FF:000006">
    <property type="entry name" value="Phosphonoacetaldehyde hydrolase"/>
    <property type="match status" value="1"/>
</dbReference>
<dbReference type="Gene3D" id="1.10.150.240">
    <property type="entry name" value="Putative phosphatase, domain 2"/>
    <property type="match status" value="1"/>
</dbReference>
<dbReference type="AlphaFoldDB" id="A0A9Q6MUP8"/>
<name>A0A9Q6MUP8_9STAP</name>
<dbReference type="NCBIfam" id="TIGR01422">
    <property type="entry name" value="phosphonatase"/>
    <property type="match status" value="1"/>
</dbReference>
<keyword evidence="5 9" id="KW-0704">Schiff base</keyword>
<comment type="subunit">
    <text evidence="1 9">Homodimer.</text>
</comment>
<dbReference type="Gene3D" id="3.40.50.1000">
    <property type="entry name" value="HAD superfamily/HAD-like"/>
    <property type="match status" value="1"/>
</dbReference>
<dbReference type="NCBIfam" id="TIGR01549">
    <property type="entry name" value="HAD-SF-IA-v1"/>
    <property type="match status" value="1"/>
</dbReference>
<dbReference type="GO" id="GO:0019700">
    <property type="term" value="P:organic phosphonate catabolic process"/>
    <property type="evidence" value="ECO:0007669"/>
    <property type="project" value="InterPro"/>
</dbReference>
<dbReference type="GO" id="GO:0050194">
    <property type="term" value="F:phosphonoacetaldehyde hydrolase activity"/>
    <property type="evidence" value="ECO:0007669"/>
    <property type="project" value="UniProtKB-UniRule"/>
</dbReference>
<evidence type="ECO:0000256" key="3">
    <source>
        <dbReference type="ARBA" id="ARBA00022801"/>
    </source>
</evidence>
<dbReference type="SFLD" id="SFLDG01129">
    <property type="entry name" value="C1.5:_HAD__Beta-PGM__Phosphata"/>
    <property type="match status" value="1"/>
</dbReference>
<feature type="binding site" evidence="9">
    <location>
        <position position="12"/>
    </location>
    <ligand>
        <name>Mg(2+)</name>
        <dbReference type="ChEBI" id="CHEBI:18420"/>
    </ligand>
</feature>
<dbReference type="GO" id="GO:0000287">
    <property type="term" value="F:magnesium ion binding"/>
    <property type="evidence" value="ECO:0007669"/>
    <property type="project" value="UniProtKB-UniRule"/>
</dbReference>
<feature type="binding site" evidence="9">
    <location>
        <position position="185"/>
    </location>
    <ligand>
        <name>Mg(2+)</name>
        <dbReference type="ChEBI" id="CHEBI:18420"/>
    </ligand>
</feature>
<accession>A0A9Q6MUP8</accession>
<evidence type="ECO:0000256" key="1">
    <source>
        <dbReference type="ARBA" id="ARBA00011738"/>
    </source>
</evidence>
<evidence type="ECO:0000256" key="9">
    <source>
        <dbReference type="HAMAP-Rule" id="MF_01375"/>
    </source>
</evidence>
<dbReference type="InterPro" id="IPR050155">
    <property type="entry name" value="HAD-like_hydrolase_sf"/>
</dbReference>
<evidence type="ECO:0000256" key="2">
    <source>
        <dbReference type="ARBA" id="ARBA00022723"/>
    </source>
</evidence>
<dbReference type="InterPro" id="IPR036412">
    <property type="entry name" value="HAD-like_sf"/>
</dbReference>
<comment type="similarity">
    <text evidence="9">Belongs to the HAD-like hydrolase superfamily. PhnX family.</text>
</comment>
<evidence type="ECO:0000256" key="6">
    <source>
        <dbReference type="ARBA" id="ARBA00052005"/>
    </source>
</evidence>
<comment type="catalytic activity">
    <reaction evidence="6 9">
        <text>phosphonoacetaldehyde + H2O = acetaldehyde + phosphate + H(+)</text>
        <dbReference type="Rhea" id="RHEA:18905"/>
        <dbReference type="ChEBI" id="CHEBI:15343"/>
        <dbReference type="ChEBI" id="CHEBI:15377"/>
        <dbReference type="ChEBI" id="CHEBI:15378"/>
        <dbReference type="ChEBI" id="CHEBI:43474"/>
        <dbReference type="ChEBI" id="CHEBI:58383"/>
        <dbReference type="EC" id="3.11.1.1"/>
    </reaction>
</comment>
<dbReference type="CDD" id="cd02586">
    <property type="entry name" value="HAD_PHN"/>
    <property type="match status" value="1"/>
</dbReference>
<feature type="binding site" evidence="9">
    <location>
        <position position="10"/>
    </location>
    <ligand>
        <name>Mg(2+)</name>
        <dbReference type="ChEBI" id="CHEBI:18420"/>
    </ligand>
</feature>
<dbReference type="Pfam" id="PF13419">
    <property type="entry name" value="HAD_2"/>
    <property type="match status" value="1"/>
</dbReference>
<dbReference type="GO" id="GO:0006281">
    <property type="term" value="P:DNA repair"/>
    <property type="evidence" value="ECO:0007669"/>
    <property type="project" value="TreeGrafter"/>
</dbReference>
<dbReference type="PANTHER" id="PTHR43434">
    <property type="entry name" value="PHOSPHOGLYCOLATE PHOSPHATASE"/>
    <property type="match status" value="1"/>
</dbReference>
<sequence>MTKIKGIILDWAGTTVDFGCFAPVNVFIDIFKEAGITVTIEEAREPMGMLKRDHIQSMLEMPRIQQLWQHQYGKPHSEADIDNLYRQFETLLMKNLESFTDPLPHVIEVIDALRKKGYVIGSTTGYTKEMMKIVSSAAKTKGYMPDNIVTADDVSGFGRPYPYMIFENMRQLELQSVHEVIKIGDTLSDIKEALNSGVTAVGVIKGSSIIGLSESEWINLNNDDKKEIIEEAKQKFLAHGANYVLNDITELPLLLENIQEK</sequence>
<dbReference type="SFLD" id="SFLDS00003">
    <property type="entry name" value="Haloacid_Dehalogenase"/>
    <property type="match status" value="1"/>
</dbReference>
<evidence type="ECO:0000313" key="10">
    <source>
        <dbReference type="EMBL" id="PTI74892.1"/>
    </source>
</evidence>
<dbReference type="InterPro" id="IPR041492">
    <property type="entry name" value="HAD_2"/>
</dbReference>
<evidence type="ECO:0000256" key="7">
    <source>
        <dbReference type="ARBA" id="ARBA00056573"/>
    </source>
</evidence>
<dbReference type="EC" id="3.11.1.1" evidence="8 9"/>
<reference evidence="10 11" key="1">
    <citation type="journal article" date="2016" name="Front. Microbiol.">
        <title>Comprehensive Phylogenetic Analysis of Bovine Non-aureus Staphylococci Species Based on Whole-Genome Sequencing.</title>
        <authorList>
            <person name="Naushad S."/>
            <person name="Barkema H.W."/>
            <person name="Luby C."/>
            <person name="Condas L.A."/>
            <person name="Nobrega D.B."/>
            <person name="Carson D.A."/>
            <person name="De Buck J."/>
        </authorList>
    </citation>
    <scope>NUCLEOTIDE SEQUENCE [LARGE SCALE GENOMIC DNA]</scope>
    <source>
        <strain evidence="10 11">SNUC 1231</strain>
    </source>
</reference>
<evidence type="ECO:0000256" key="4">
    <source>
        <dbReference type="ARBA" id="ARBA00022842"/>
    </source>
</evidence>
<dbReference type="InterPro" id="IPR023198">
    <property type="entry name" value="PGP-like_dom2"/>
</dbReference>
<dbReference type="EMBL" id="PZFQ01000031">
    <property type="protein sequence ID" value="PTI74892.1"/>
    <property type="molecule type" value="Genomic_DNA"/>
</dbReference>
<comment type="caution">
    <text evidence="10">The sequence shown here is derived from an EMBL/GenBank/DDBJ whole genome shotgun (WGS) entry which is preliminary data.</text>
</comment>
<keyword evidence="2 9" id="KW-0479">Metal-binding</keyword>
<dbReference type="Proteomes" id="UP000241960">
    <property type="component" value="Unassembled WGS sequence"/>
</dbReference>
<evidence type="ECO:0000256" key="8">
    <source>
        <dbReference type="ARBA" id="ARBA00066472"/>
    </source>
</evidence>
<dbReference type="HAMAP" id="MF_01375">
    <property type="entry name" value="PhnX"/>
    <property type="match status" value="1"/>
</dbReference>
<gene>
    <name evidence="9" type="primary">phnX</name>
    <name evidence="10" type="ORF">BU058_09455</name>
</gene>
<dbReference type="GO" id="GO:0005829">
    <property type="term" value="C:cytosol"/>
    <property type="evidence" value="ECO:0007669"/>
    <property type="project" value="TreeGrafter"/>
</dbReference>
<dbReference type="SFLD" id="SFLDG01135">
    <property type="entry name" value="C1.5.6:_HAD__Beta-PGM__Phospha"/>
    <property type="match status" value="1"/>
</dbReference>
<comment type="cofactor">
    <cofactor evidence="9">
        <name>Mg(2+)</name>
        <dbReference type="ChEBI" id="CHEBI:18420"/>
    </cofactor>
    <text evidence="9">Binds 1 Mg(2+) ion per subunit.</text>
</comment>
<dbReference type="PANTHER" id="PTHR43434:SF19">
    <property type="entry name" value="PHOSPHONOACETALDEHYDE HYDROLASE"/>
    <property type="match status" value="1"/>
</dbReference>
<keyword evidence="3 9" id="KW-0378">Hydrolase</keyword>
<proteinExistence type="inferred from homology"/>
<dbReference type="RefSeq" id="WP_107545195.1">
    <property type="nucleotide sequence ID" value="NZ_JAMWVB010000003.1"/>
</dbReference>
<keyword evidence="4 9" id="KW-0460">Magnesium</keyword>
<dbReference type="InterPro" id="IPR006439">
    <property type="entry name" value="HAD-SF_hydro_IA"/>
</dbReference>
<feature type="active site" description="Schiff-base intermediate with substrate" evidence="9">
    <location>
        <position position="51"/>
    </location>
</feature>
<feature type="active site" description="Nucleophile" evidence="9">
    <location>
        <position position="10"/>
    </location>
</feature>
<organism evidence="10 11">
    <name type="scientific">Staphylococcus succinus</name>
    <dbReference type="NCBI Taxonomy" id="61015"/>
    <lineage>
        <taxon>Bacteria</taxon>
        <taxon>Bacillati</taxon>
        <taxon>Bacillota</taxon>
        <taxon>Bacilli</taxon>
        <taxon>Bacillales</taxon>
        <taxon>Staphylococcaceae</taxon>
        <taxon>Staphylococcus</taxon>
    </lineage>
</organism>
<protein>
    <recommendedName>
        <fullName evidence="8 9">Phosphonoacetaldehyde hydrolase</fullName>
        <shortName evidence="9">Phosphonatase</shortName>
        <ecNumber evidence="8 9">3.11.1.1</ecNumber>
    </recommendedName>
    <alternativeName>
        <fullName evidence="9">Phosphonoacetaldehyde phosphonohydrolase</fullName>
    </alternativeName>
</protein>
<dbReference type="GO" id="GO:0008967">
    <property type="term" value="F:phosphoglycolate phosphatase activity"/>
    <property type="evidence" value="ECO:0007669"/>
    <property type="project" value="TreeGrafter"/>
</dbReference>
<dbReference type="InterPro" id="IPR006323">
    <property type="entry name" value="Phosphonoacetald_hydro"/>
</dbReference>
<evidence type="ECO:0000313" key="11">
    <source>
        <dbReference type="Proteomes" id="UP000241960"/>
    </source>
</evidence>
<dbReference type="InterPro" id="IPR023214">
    <property type="entry name" value="HAD_sf"/>
</dbReference>
<comment type="function">
    <text evidence="7 9">Involved in phosphonate degradation.</text>
</comment>
<dbReference type="SUPFAM" id="SSF56784">
    <property type="entry name" value="HAD-like"/>
    <property type="match status" value="1"/>
</dbReference>